<gene>
    <name evidence="2" type="ORF">BDV25DRAFT_115373</name>
</gene>
<evidence type="ECO:0000313" key="2">
    <source>
        <dbReference type="EMBL" id="KAE8150186.1"/>
    </source>
</evidence>
<keyword evidence="1" id="KW-0812">Transmembrane</keyword>
<evidence type="ECO:0000313" key="3">
    <source>
        <dbReference type="Proteomes" id="UP000325780"/>
    </source>
</evidence>
<dbReference type="EMBL" id="ML742101">
    <property type="protein sequence ID" value="KAE8150186.1"/>
    <property type="molecule type" value="Genomic_DNA"/>
</dbReference>
<protein>
    <submittedName>
        <fullName evidence="2">Uncharacterized protein</fullName>
    </submittedName>
</protein>
<organism evidence="2 3">
    <name type="scientific">Aspergillus avenaceus</name>
    <dbReference type="NCBI Taxonomy" id="36643"/>
    <lineage>
        <taxon>Eukaryota</taxon>
        <taxon>Fungi</taxon>
        <taxon>Dikarya</taxon>
        <taxon>Ascomycota</taxon>
        <taxon>Pezizomycotina</taxon>
        <taxon>Eurotiomycetes</taxon>
        <taxon>Eurotiomycetidae</taxon>
        <taxon>Eurotiales</taxon>
        <taxon>Aspergillaceae</taxon>
        <taxon>Aspergillus</taxon>
        <taxon>Aspergillus subgen. Circumdati</taxon>
    </lineage>
</organism>
<proteinExistence type="predicted"/>
<evidence type="ECO:0000256" key="1">
    <source>
        <dbReference type="SAM" id="Phobius"/>
    </source>
</evidence>
<accession>A0A5N6TUZ3</accession>
<dbReference type="OrthoDB" id="4966at2759"/>
<sequence>MIHACYTRFNSGWVFIIFKEFRRLPLNRFLGMALLILFPAACWRCSSLRVRICALHILQTPFVHNLDFPCPLRRSLHIILSIVHVVFGGLYSIIEGAGSDYNRIGKKGQRFDLLPSQFMRD</sequence>
<dbReference type="Proteomes" id="UP000325780">
    <property type="component" value="Unassembled WGS sequence"/>
</dbReference>
<keyword evidence="3" id="KW-1185">Reference proteome</keyword>
<keyword evidence="1" id="KW-0472">Membrane</keyword>
<feature type="transmembrane region" description="Helical" evidence="1">
    <location>
        <begin position="78"/>
        <end position="97"/>
    </location>
</feature>
<keyword evidence="1" id="KW-1133">Transmembrane helix</keyword>
<reference evidence="2 3" key="1">
    <citation type="submission" date="2019-04" db="EMBL/GenBank/DDBJ databases">
        <title>Friends and foes A comparative genomics study of 23 Aspergillus species from section Flavi.</title>
        <authorList>
            <consortium name="DOE Joint Genome Institute"/>
            <person name="Kjaerbolling I."/>
            <person name="Vesth T."/>
            <person name="Frisvad J.C."/>
            <person name="Nybo J.L."/>
            <person name="Theobald S."/>
            <person name="Kildgaard S."/>
            <person name="Isbrandt T."/>
            <person name="Kuo A."/>
            <person name="Sato A."/>
            <person name="Lyhne E.K."/>
            <person name="Kogle M.E."/>
            <person name="Wiebenga A."/>
            <person name="Kun R.S."/>
            <person name="Lubbers R.J."/>
            <person name="Makela M.R."/>
            <person name="Barry K."/>
            <person name="Chovatia M."/>
            <person name="Clum A."/>
            <person name="Daum C."/>
            <person name="Haridas S."/>
            <person name="He G."/>
            <person name="LaButti K."/>
            <person name="Lipzen A."/>
            <person name="Mondo S."/>
            <person name="Riley R."/>
            <person name="Salamov A."/>
            <person name="Simmons B.A."/>
            <person name="Magnuson J.K."/>
            <person name="Henrissat B."/>
            <person name="Mortensen U.H."/>
            <person name="Larsen T.O."/>
            <person name="Devries R.P."/>
            <person name="Grigoriev I.V."/>
            <person name="Machida M."/>
            <person name="Baker S.E."/>
            <person name="Andersen M.R."/>
        </authorList>
    </citation>
    <scope>NUCLEOTIDE SEQUENCE [LARGE SCALE GENOMIC DNA]</scope>
    <source>
        <strain evidence="2 3">IBT 18842</strain>
    </source>
</reference>
<feature type="transmembrane region" description="Helical" evidence="1">
    <location>
        <begin position="29"/>
        <end position="58"/>
    </location>
</feature>
<dbReference type="AlphaFoldDB" id="A0A5N6TUZ3"/>
<name>A0A5N6TUZ3_ASPAV</name>